<evidence type="ECO:0000313" key="2">
    <source>
        <dbReference type="Proteomes" id="UP000010795"/>
    </source>
</evidence>
<evidence type="ECO:0008006" key="3">
    <source>
        <dbReference type="Google" id="ProtNLM"/>
    </source>
</evidence>
<dbReference type="OrthoDB" id="9808061at2"/>
<organism evidence="1 2">
    <name type="scientific">Thermobacillus composti (strain DSM 18247 / JCM 13945 / KWC4)</name>
    <dbReference type="NCBI Taxonomy" id="717605"/>
    <lineage>
        <taxon>Bacteria</taxon>
        <taxon>Bacillati</taxon>
        <taxon>Bacillota</taxon>
        <taxon>Bacilli</taxon>
        <taxon>Bacillales</taxon>
        <taxon>Paenibacillaceae</taxon>
        <taxon>Thermobacillus</taxon>
    </lineage>
</organism>
<dbReference type="eggNOG" id="COG2963">
    <property type="taxonomic scope" value="Bacteria"/>
</dbReference>
<dbReference type="EMBL" id="CP003255">
    <property type="protein sequence ID" value="AGA56574.1"/>
    <property type="molecule type" value="Genomic_DNA"/>
</dbReference>
<dbReference type="NCBIfam" id="NF047593">
    <property type="entry name" value="IS66_ISAeme5_TnpA"/>
    <property type="match status" value="1"/>
</dbReference>
<dbReference type="HOGENOM" id="CLU_151804_3_1_9"/>
<name>L0EAA1_THECK</name>
<dbReference type="STRING" id="717605.Theco_0346"/>
<sequence>MTPREQRRQFWAARIADYRASGMTMSAWCAANHCTLDQLKYWLYKAKKLPPSPSSPSPNRWVPLTVADGHPKSDVSSFLAVCVGKARIELHAGFDPGLLREVVRALGEASC</sequence>
<evidence type="ECO:0000313" key="1">
    <source>
        <dbReference type="EMBL" id="AGA56574.1"/>
    </source>
</evidence>
<dbReference type="AlphaFoldDB" id="L0EAA1"/>
<accession>L0EAA1</accession>
<protein>
    <recommendedName>
        <fullName evidence="3">Transposase</fullName>
    </recommendedName>
</protein>
<keyword evidence="2" id="KW-1185">Reference proteome</keyword>
<gene>
    <name evidence="1" type="ordered locus">Theco_0346</name>
</gene>
<proteinExistence type="predicted"/>
<dbReference type="Proteomes" id="UP000010795">
    <property type="component" value="Chromosome"/>
</dbReference>
<reference evidence="2" key="1">
    <citation type="submission" date="2012-01" db="EMBL/GenBank/DDBJ databases">
        <title>Complete sequence of chromosome of Thermobacillus composti KWC4.</title>
        <authorList>
            <person name="Lucas S."/>
            <person name="Han J."/>
            <person name="Lapidus A."/>
            <person name="Cheng J.-F."/>
            <person name="Goodwin L."/>
            <person name="Pitluck S."/>
            <person name="Peters L."/>
            <person name="Ovchinnikova G."/>
            <person name="Teshima H."/>
            <person name="Detter J.C."/>
            <person name="Han C."/>
            <person name="Tapia R."/>
            <person name="Land M."/>
            <person name="Hauser L."/>
            <person name="Kyrpides N."/>
            <person name="Ivanova N."/>
            <person name="Pagani I."/>
            <person name="Anderson I."/>
            <person name="Woyke T."/>
        </authorList>
    </citation>
    <scope>NUCLEOTIDE SEQUENCE [LARGE SCALE GENOMIC DNA]</scope>
    <source>
        <strain evidence="2">DSM 18247 / JCM 13945 / KWC4</strain>
    </source>
</reference>
<dbReference type="KEGG" id="tco:Theco_0346"/>